<reference evidence="3" key="1">
    <citation type="submission" date="2022-07" db="EMBL/GenBank/DDBJ databases">
        <title>Genome Sequence of Leucocoprinus birnbaumii.</title>
        <authorList>
            <person name="Buettner E."/>
        </authorList>
    </citation>
    <scope>NUCLEOTIDE SEQUENCE</scope>
    <source>
        <strain evidence="3">VT141</strain>
    </source>
</reference>
<evidence type="ECO:0000259" key="2">
    <source>
        <dbReference type="Pfam" id="PF24883"/>
    </source>
</evidence>
<sequence>MLDGASNFVINNLSQTQVVINHWPLKGIDILYNETIHEAAHDSAARDPPPRCHPGTRTSDILHVLSWALTLDSDSPMPLLWVAGAAGVGKSALVQTCVELLRESNVPVVALFLSRSHGWNSHRQFFPTIAYQLSTYFPEYRALLNSRIIYDKSLIYHKSITSQFKSLILEPLQELKNARKGTGQRIPIFIDALDECDSIPAQLQIIELILAAAVASSSILCWAFCTRPEPRIEAAFSCSNARSLCHAMTLVPLPHLHREEADTTKRSAPVMILTGSPRPTNARSLKLSDRAFDATWHNSSTHPRGSIRLLRSVSTLSKLSGYTNPEDRPYSFIPPLTIQADIDFPFLWLYGAAGAGKSSLAPTCFEIIKERRLPLITFFFSRHHDPRVFVLTIAYQLSTRFSDYHTLLNTKILNDKSLLYYKTLTSQLKELVLEPLEQLEEIGNEIKRGIPIFVDGLDESDSIVAQNQILELTAISATCRTSLIRRWAIFIRPRPHIGEAFSRPSINTLCHQVFLPT</sequence>
<dbReference type="PANTHER" id="PTHR10039:SF14">
    <property type="entry name" value="NACHT DOMAIN-CONTAINING PROTEIN"/>
    <property type="match status" value="1"/>
</dbReference>
<comment type="caution">
    <text evidence="3">The sequence shown here is derived from an EMBL/GenBank/DDBJ whole genome shotgun (WGS) entry which is preliminary data.</text>
</comment>
<dbReference type="EMBL" id="JANIEX010000360">
    <property type="protein sequence ID" value="KAJ3568210.1"/>
    <property type="molecule type" value="Genomic_DNA"/>
</dbReference>
<dbReference type="InterPro" id="IPR056884">
    <property type="entry name" value="NPHP3-like_N"/>
</dbReference>
<dbReference type="AlphaFoldDB" id="A0AAD5VY67"/>
<proteinExistence type="predicted"/>
<evidence type="ECO:0000313" key="4">
    <source>
        <dbReference type="Proteomes" id="UP001213000"/>
    </source>
</evidence>
<feature type="domain" description="Nephrocystin 3-like N-terminal" evidence="2">
    <location>
        <begin position="345"/>
        <end position="474"/>
    </location>
</feature>
<dbReference type="Gene3D" id="3.40.50.300">
    <property type="entry name" value="P-loop containing nucleotide triphosphate hydrolases"/>
    <property type="match status" value="2"/>
</dbReference>
<keyword evidence="4" id="KW-1185">Reference proteome</keyword>
<keyword evidence="1" id="KW-0677">Repeat</keyword>
<evidence type="ECO:0000313" key="3">
    <source>
        <dbReference type="EMBL" id="KAJ3568210.1"/>
    </source>
</evidence>
<dbReference type="Pfam" id="PF24883">
    <property type="entry name" value="NPHP3_N"/>
    <property type="match status" value="2"/>
</dbReference>
<feature type="domain" description="Nephrocystin 3-like N-terminal" evidence="2">
    <location>
        <begin position="71"/>
        <end position="213"/>
    </location>
</feature>
<accession>A0AAD5VY67</accession>
<dbReference type="SUPFAM" id="SSF52540">
    <property type="entry name" value="P-loop containing nucleoside triphosphate hydrolases"/>
    <property type="match status" value="1"/>
</dbReference>
<name>A0AAD5VY67_9AGAR</name>
<dbReference type="PANTHER" id="PTHR10039">
    <property type="entry name" value="AMELOGENIN"/>
    <property type="match status" value="1"/>
</dbReference>
<gene>
    <name evidence="3" type="ORF">NP233_g5862</name>
</gene>
<protein>
    <recommendedName>
        <fullName evidence="2">Nephrocystin 3-like N-terminal domain-containing protein</fullName>
    </recommendedName>
</protein>
<organism evidence="3 4">
    <name type="scientific">Leucocoprinus birnbaumii</name>
    <dbReference type="NCBI Taxonomy" id="56174"/>
    <lineage>
        <taxon>Eukaryota</taxon>
        <taxon>Fungi</taxon>
        <taxon>Dikarya</taxon>
        <taxon>Basidiomycota</taxon>
        <taxon>Agaricomycotina</taxon>
        <taxon>Agaricomycetes</taxon>
        <taxon>Agaricomycetidae</taxon>
        <taxon>Agaricales</taxon>
        <taxon>Agaricineae</taxon>
        <taxon>Agaricaceae</taxon>
        <taxon>Leucocoprinus</taxon>
    </lineage>
</organism>
<evidence type="ECO:0000256" key="1">
    <source>
        <dbReference type="ARBA" id="ARBA00022737"/>
    </source>
</evidence>
<dbReference type="InterPro" id="IPR027417">
    <property type="entry name" value="P-loop_NTPase"/>
</dbReference>
<dbReference type="Proteomes" id="UP001213000">
    <property type="component" value="Unassembled WGS sequence"/>
</dbReference>